<gene>
    <name evidence="2" type="ORF">K8N75_11415</name>
</gene>
<dbReference type="AlphaFoldDB" id="A0A8T5UXL2"/>
<proteinExistence type="predicted"/>
<dbReference type="EMBL" id="JAIOUQ010000014">
    <property type="protein sequence ID" value="MBZ2166646.1"/>
    <property type="molecule type" value="Genomic_DNA"/>
</dbReference>
<evidence type="ECO:0000313" key="3">
    <source>
        <dbReference type="Proteomes" id="UP000825933"/>
    </source>
</evidence>
<sequence>MMYCQECGTEIKEGNFCKKCNKDIKLKTPNNKINSNKEIKNKLASRRKEVNKNLKPAPKITRKEIIIAVVCLLVLVGIVVLGGAFFQIFKG</sequence>
<keyword evidence="1" id="KW-1133">Transmembrane helix</keyword>
<protein>
    <recommendedName>
        <fullName evidence="4">Zinc ribbon domain-containing protein</fullName>
    </recommendedName>
</protein>
<keyword evidence="1" id="KW-0812">Transmembrane</keyword>
<organism evidence="2 3">
    <name type="scientific">Methanobacterium spitsbergense</name>
    <dbReference type="NCBI Taxonomy" id="2874285"/>
    <lineage>
        <taxon>Archaea</taxon>
        <taxon>Methanobacteriati</taxon>
        <taxon>Methanobacteriota</taxon>
        <taxon>Methanomada group</taxon>
        <taxon>Methanobacteria</taxon>
        <taxon>Methanobacteriales</taxon>
        <taxon>Methanobacteriaceae</taxon>
        <taxon>Methanobacterium</taxon>
    </lineage>
</organism>
<evidence type="ECO:0008006" key="4">
    <source>
        <dbReference type="Google" id="ProtNLM"/>
    </source>
</evidence>
<reference evidence="3" key="1">
    <citation type="journal article" date="2022" name="Microbiol. Resour. Announc.">
        <title>Draft Genome Sequence of a Methanogenic Archaeon from West Spitsbergen Permafrost.</title>
        <authorList>
            <person name="Trubitsyn V."/>
            <person name="Rivkina E."/>
            <person name="Shcherbakova V."/>
        </authorList>
    </citation>
    <scope>NUCLEOTIDE SEQUENCE [LARGE SCALE GENOMIC DNA]</scope>
    <source>
        <strain evidence="3">VT</strain>
    </source>
</reference>
<feature type="transmembrane region" description="Helical" evidence="1">
    <location>
        <begin position="65"/>
        <end position="89"/>
    </location>
</feature>
<dbReference type="Proteomes" id="UP000825933">
    <property type="component" value="Unassembled WGS sequence"/>
</dbReference>
<accession>A0A8T5UXL2</accession>
<evidence type="ECO:0000256" key="1">
    <source>
        <dbReference type="SAM" id="Phobius"/>
    </source>
</evidence>
<keyword evidence="3" id="KW-1185">Reference proteome</keyword>
<evidence type="ECO:0000313" key="2">
    <source>
        <dbReference type="EMBL" id="MBZ2166646.1"/>
    </source>
</evidence>
<keyword evidence="1" id="KW-0472">Membrane</keyword>
<name>A0A8T5UXL2_9EURY</name>
<dbReference type="RefSeq" id="WP_223792193.1">
    <property type="nucleotide sequence ID" value="NZ_JAIOUQ010000014.1"/>
</dbReference>
<comment type="caution">
    <text evidence="2">The sequence shown here is derived from an EMBL/GenBank/DDBJ whole genome shotgun (WGS) entry which is preliminary data.</text>
</comment>